<keyword evidence="4" id="KW-1185">Reference proteome</keyword>
<feature type="compositionally biased region" description="Low complexity" evidence="1">
    <location>
        <begin position="177"/>
        <end position="195"/>
    </location>
</feature>
<feature type="region of interest" description="Disordered" evidence="1">
    <location>
        <begin position="370"/>
        <end position="390"/>
    </location>
</feature>
<reference evidence="3 4" key="1">
    <citation type="submission" date="2018-07" db="EMBL/GenBank/DDBJ databases">
        <title>Thalassococcus profundi sp. nov., a marine bacterium isolated from deep seawater of Okinawa Trough.</title>
        <authorList>
            <person name="Yu M."/>
        </authorList>
    </citation>
    <scope>NUCLEOTIDE SEQUENCE [LARGE SCALE GENOMIC DNA]</scope>
    <source>
        <strain evidence="3 4">WRAS1</strain>
    </source>
</reference>
<gene>
    <name evidence="3" type="ORF">DU478_14805</name>
</gene>
<protein>
    <submittedName>
        <fullName evidence="3">Flagellar hook-length control protein FliK</fullName>
    </submittedName>
</protein>
<dbReference type="InterPro" id="IPR038610">
    <property type="entry name" value="FliK-like_C_sf"/>
</dbReference>
<organism evidence="3 4">
    <name type="scientific">Thalassococcus profundi</name>
    <dbReference type="NCBI Taxonomy" id="2282382"/>
    <lineage>
        <taxon>Bacteria</taxon>
        <taxon>Pseudomonadati</taxon>
        <taxon>Pseudomonadota</taxon>
        <taxon>Alphaproteobacteria</taxon>
        <taxon>Rhodobacterales</taxon>
        <taxon>Roseobacteraceae</taxon>
        <taxon>Thalassococcus</taxon>
    </lineage>
</organism>
<comment type="caution">
    <text evidence="3">The sequence shown here is derived from an EMBL/GenBank/DDBJ whole genome shotgun (WGS) entry which is preliminary data.</text>
</comment>
<dbReference type="AlphaFoldDB" id="A0A369TMU0"/>
<dbReference type="EMBL" id="QPMK01000012">
    <property type="protein sequence ID" value="RDD65437.1"/>
    <property type="molecule type" value="Genomic_DNA"/>
</dbReference>
<keyword evidence="3" id="KW-0969">Cilium</keyword>
<dbReference type="Gene3D" id="3.30.750.140">
    <property type="match status" value="1"/>
</dbReference>
<dbReference type="RefSeq" id="WP_114511748.1">
    <property type="nucleotide sequence ID" value="NZ_QPMK01000012.1"/>
</dbReference>
<evidence type="ECO:0000256" key="1">
    <source>
        <dbReference type="SAM" id="MobiDB-lite"/>
    </source>
</evidence>
<dbReference type="Proteomes" id="UP000253977">
    <property type="component" value="Unassembled WGS sequence"/>
</dbReference>
<dbReference type="Pfam" id="PF02120">
    <property type="entry name" value="Flg_hook"/>
    <property type="match status" value="1"/>
</dbReference>
<dbReference type="InterPro" id="IPR021136">
    <property type="entry name" value="Flagellar_hook_control-like_C"/>
</dbReference>
<evidence type="ECO:0000313" key="4">
    <source>
        <dbReference type="Proteomes" id="UP000253977"/>
    </source>
</evidence>
<dbReference type="OrthoDB" id="7828543at2"/>
<feature type="compositionally biased region" description="Polar residues" evidence="1">
    <location>
        <begin position="150"/>
        <end position="166"/>
    </location>
</feature>
<name>A0A369TMU0_9RHOB</name>
<keyword evidence="3" id="KW-0966">Cell projection</keyword>
<sequence>MISNWFSAAPVLASFSEGTAKSGGLSGFAQLVQGATAQDASNPIRFSGTPKPDPAPAASGGETIDTDTPEGVMALLGQTLAELEASGAPLTRKLVLSAFADAMGEPPVATLSELGPVAGLDGEVVAALERQIETALLPTSADARADINSAVSSTATGAPVTRTGSGPPSRDAKPTTLSALAPPASGPLASDAGASARGGSGQNDALAGMLPPQGETGTGKTAPSGATFAMVMEASGASGEAATPAEAIPEEAARLTGVQTTPDHPRLATAQTAAHAHAATPDQQLRQHVGRQIRSLDISDAKLRFSLTPYGMGEVEIEITRAESGRFQIVMTTENASVLNTLRQDRDQLLDALQSRGIAADTADLDFQTFDERGRQQRPQPDTGPMPDLAEHPEAAVEPVQVLRHTGSPGHLDILT</sequence>
<evidence type="ECO:0000313" key="3">
    <source>
        <dbReference type="EMBL" id="RDD65437.1"/>
    </source>
</evidence>
<keyword evidence="3" id="KW-0282">Flagellum</keyword>
<feature type="region of interest" description="Disordered" evidence="1">
    <location>
        <begin position="41"/>
        <end position="66"/>
    </location>
</feature>
<proteinExistence type="predicted"/>
<feature type="domain" description="Flagellar hook-length control protein-like C-terminal" evidence="2">
    <location>
        <begin position="302"/>
        <end position="367"/>
    </location>
</feature>
<feature type="region of interest" description="Disordered" evidence="1">
    <location>
        <begin position="150"/>
        <end position="224"/>
    </location>
</feature>
<evidence type="ECO:0000259" key="2">
    <source>
        <dbReference type="Pfam" id="PF02120"/>
    </source>
</evidence>
<accession>A0A369TMU0</accession>